<keyword evidence="1" id="KW-0175">Coiled coil</keyword>
<dbReference type="Pfam" id="PF16043">
    <property type="entry name" value="DUF4795"/>
    <property type="match status" value="1"/>
</dbReference>
<dbReference type="PANTHER" id="PTHR47080">
    <property type="entry name" value="CHROMOSOME 16 OPEN READING FRAME 96"/>
    <property type="match status" value="1"/>
</dbReference>
<comment type="caution">
    <text evidence="4">The sequence shown here is derived from an EMBL/GenBank/DDBJ whole genome shotgun (WGS) entry which is preliminary data.</text>
</comment>
<evidence type="ECO:0000259" key="3">
    <source>
        <dbReference type="Pfam" id="PF16043"/>
    </source>
</evidence>
<keyword evidence="5" id="KW-1185">Reference proteome</keyword>
<sequence length="831" mass="92314">MAAKTARAQVHKTPAATSVEVASLQVSLPQMLDLALGTPEVGAVNLNILHNFLHVLLHQINLRTTKVEYRGEDAKRMKTMVASAKSGPALHLHEYSITDGSGKIKQRIHSTDQLTINVDVFSGDQSAKSGQPSASAPATPRKNDKERGSKLPTDGQAADTVTKKTKGVKQQISSGTEGQRESVIFVEPIIDGATPTALGFKQLEQSVQNLEQKFQALEELSTNPELVERLKGNITDPLSDMWQIININKRLDASEQGINKLTSMVQDVIKNAPTSEPTEDVSNLEQRLASVEQNVANVEQIVINLQSTQETTAAPGSSTEKNAETASKPAPRLSGLVDLNALQGDVSTLKTEMLQTQKDMQDLKTKLDSGLIGEQDNQEASAEERTAQEGEKQDKPQEQRRDSSIQKCLENVQNIETTFNTMDARVKKLEEEVALILEKLSNITIPGESGDDELNELVSKIQGIQEDMRKLNDTADRLIDEKEDGEMNLNAMLEQIELLKTIKADKEDLEDALADKADAQAVNRKVSHDQFDAACDDLARGLEEAINKLGKQESIWQQALDEVQREIEGKVDKIEITPLREFVNNKLKSLQDKMKRIAEMRREAEAAGTKRVLRDVQCISCDKDVVMRVEESGKFETPPMPCTMSMKPYLTYELDQVRKQQRRLPHSRNMIQFEAAVLEEAKKMKITKEETLAKSPRDHLCNRYCGGSHTVTTPQQRVMRMGHFLTQWGPETVQLTDGMIQGTDGKMYRSRPMPAKFDVCGSTVPCTVNEAVLCQEPPKCTPRKSSQPRYSARSLSSTTKRNSKKETLEEQTEGVDIRPVEQIEIQATTGA</sequence>
<reference evidence="4" key="1">
    <citation type="submission" date="2021-08" db="EMBL/GenBank/DDBJ databases">
        <authorList>
            <person name="Misof B."/>
            <person name="Oliver O."/>
            <person name="Podsiadlowski L."/>
            <person name="Donath A."/>
            <person name="Peters R."/>
            <person name="Mayer C."/>
            <person name="Rust J."/>
            <person name="Gunkel S."/>
            <person name="Lesny P."/>
            <person name="Martin S."/>
            <person name="Oeyen J.P."/>
            <person name="Petersen M."/>
            <person name="Panagiotis P."/>
            <person name="Wilbrandt J."/>
            <person name="Tanja T."/>
        </authorList>
    </citation>
    <scope>NUCLEOTIDE SEQUENCE</scope>
    <source>
        <strain evidence="4">GBR_01_08_01A</strain>
        <tissue evidence="4">Thorax + abdomen</tissue>
    </source>
</reference>
<gene>
    <name evidence="4" type="ORF">KPH14_000983</name>
</gene>
<organism evidence="4 5">
    <name type="scientific">Odynerus spinipes</name>
    <dbReference type="NCBI Taxonomy" id="1348599"/>
    <lineage>
        <taxon>Eukaryota</taxon>
        <taxon>Metazoa</taxon>
        <taxon>Ecdysozoa</taxon>
        <taxon>Arthropoda</taxon>
        <taxon>Hexapoda</taxon>
        <taxon>Insecta</taxon>
        <taxon>Pterygota</taxon>
        <taxon>Neoptera</taxon>
        <taxon>Endopterygota</taxon>
        <taxon>Hymenoptera</taxon>
        <taxon>Apocrita</taxon>
        <taxon>Aculeata</taxon>
        <taxon>Vespoidea</taxon>
        <taxon>Vespidae</taxon>
        <taxon>Eumeninae</taxon>
        <taxon>Odynerus</taxon>
    </lineage>
</organism>
<feature type="compositionally biased region" description="Polar residues" evidence="2">
    <location>
        <begin position="783"/>
        <end position="800"/>
    </location>
</feature>
<feature type="coiled-coil region" evidence="1">
    <location>
        <begin position="580"/>
        <end position="610"/>
    </location>
</feature>
<feature type="compositionally biased region" description="Basic and acidic residues" evidence="2">
    <location>
        <begin position="382"/>
        <end position="404"/>
    </location>
</feature>
<feature type="region of interest" description="Disordered" evidence="2">
    <location>
        <begin position="123"/>
        <end position="177"/>
    </location>
</feature>
<dbReference type="PANTHER" id="PTHR47080:SF1">
    <property type="entry name" value="CHROMOSOME 16 OPEN READING FRAME 96"/>
    <property type="match status" value="1"/>
</dbReference>
<reference evidence="4" key="2">
    <citation type="journal article" date="2023" name="Commun. Biol.">
        <title>Intrasexual cuticular hydrocarbon dimorphism in a wasp sheds light on hydrocarbon biosynthesis genes in Hymenoptera.</title>
        <authorList>
            <person name="Moris V.C."/>
            <person name="Podsiadlowski L."/>
            <person name="Martin S."/>
            <person name="Oeyen J.P."/>
            <person name="Donath A."/>
            <person name="Petersen M."/>
            <person name="Wilbrandt J."/>
            <person name="Misof B."/>
            <person name="Liedtke D."/>
            <person name="Thamm M."/>
            <person name="Scheiner R."/>
            <person name="Schmitt T."/>
            <person name="Niehuis O."/>
        </authorList>
    </citation>
    <scope>NUCLEOTIDE SEQUENCE</scope>
    <source>
        <strain evidence="4">GBR_01_08_01A</strain>
    </source>
</reference>
<feature type="coiled-coil region" evidence="1">
    <location>
        <begin position="281"/>
        <end position="308"/>
    </location>
</feature>
<evidence type="ECO:0000313" key="5">
    <source>
        <dbReference type="Proteomes" id="UP001258017"/>
    </source>
</evidence>
<dbReference type="EMBL" id="JAIFRP010000094">
    <property type="protein sequence ID" value="KAK2579363.1"/>
    <property type="molecule type" value="Genomic_DNA"/>
</dbReference>
<evidence type="ECO:0000313" key="4">
    <source>
        <dbReference type="EMBL" id="KAK2579363.1"/>
    </source>
</evidence>
<dbReference type="InterPro" id="IPR032013">
    <property type="entry name" value="DUF4795"/>
</dbReference>
<accession>A0AAD9VLV1</accession>
<proteinExistence type="predicted"/>
<feature type="region of interest" description="Disordered" evidence="2">
    <location>
        <begin position="778"/>
        <end position="831"/>
    </location>
</feature>
<evidence type="ECO:0000256" key="1">
    <source>
        <dbReference type="SAM" id="Coils"/>
    </source>
</evidence>
<feature type="region of interest" description="Disordered" evidence="2">
    <location>
        <begin position="370"/>
        <end position="404"/>
    </location>
</feature>
<name>A0AAD9VLV1_9HYME</name>
<feature type="coiled-coil region" evidence="1">
    <location>
        <begin position="412"/>
        <end position="519"/>
    </location>
</feature>
<feature type="region of interest" description="Disordered" evidence="2">
    <location>
        <begin position="309"/>
        <end position="332"/>
    </location>
</feature>
<feature type="compositionally biased region" description="Polar residues" evidence="2">
    <location>
        <begin position="309"/>
        <end position="320"/>
    </location>
</feature>
<evidence type="ECO:0000256" key="2">
    <source>
        <dbReference type="SAM" id="MobiDB-lite"/>
    </source>
</evidence>
<protein>
    <recommendedName>
        <fullName evidence="3">DUF4795 domain-containing protein</fullName>
    </recommendedName>
</protein>
<feature type="domain" description="DUF4795" evidence="3">
    <location>
        <begin position="451"/>
        <end position="649"/>
    </location>
</feature>
<dbReference type="Proteomes" id="UP001258017">
    <property type="component" value="Unassembled WGS sequence"/>
</dbReference>
<dbReference type="AlphaFoldDB" id="A0AAD9VLV1"/>
<feature type="compositionally biased region" description="Polar residues" evidence="2">
    <location>
        <begin position="123"/>
        <end position="136"/>
    </location>
</feature>